<organism evidence="4 5">
    <name type="scientific">Cryobacterium lyxosi</name>
    <dbReference type="NCBI Taxonomy" id="1259228"/>
    <lineage>
        <taxon>Bacteria</taxon>
        <taxon>Bacillati</taxon>
        <taxon>Actinomycetota</taxon>
        <taxon>Actinomycetes</taxon>
        <taxon>Micrococcales</taxon>
        <taxon>Microbacteriaceae</taxon>
        <taxon>Cryobacterium</taxon>
    </lineage>
</organism>
<dbReference type="InterPro" id="IPR027417">
    <property type="entry name" value="P-loop_NTPase"/>
</dbReference>
<dbReference type="CDD" id="cd18793">
    <property type="entry name" value="SF2_C_SNF"/>
    <property type="match status" value="1"/>
</dbReference>
<dbReference type="GO" id="GO:0016787">
    <property type="term" value="F:hydrolase activity"/>
    <property type="evidence" value="ECO:0007669"/>
    <property type="project" value="UniProtKB-KW"/>
</dbReference>
<dbReference type="GO" id="GO:0005524">
    <property type="term" value="F:ATP binding"/>
    <property type="evidence" value="ECO:0007669"/>
    <property type="project" value="InterPro"/>
</dbReference>
<evidence type="ECO:0000313" key="4">
    <source>
        <dbReference type="EMBL" id="TFD25129.1"/>
    </source>
</evidence>
<reference evidence="4 5" key="1">
    <citation type="submission" date="2019-03" db="EMBL/GenBank/DDBJ databases">
        <title>Genomics of glacier-inhabiting Cryobacterium strains.</title>
        <authorList>
            <person name="Liu Q."/>
            <person name="Xin Y.-H."/>
        </authorList>
    </citation>
    <scope>NUCLEOTIDE SEQUENCE [LARGE SCALE GENOMIC DNA]</scope>
    <source>
        <strain evidence="4 5">TMT1-1</strain>
    </source>
</reference>
<dbReference type="RefSeq" id="WP_134572545.1">
    <property type="nucleotide sequence ID" value="NZ_SOGT01000012.1"/>
</dbReference>
<keyword evidence="4" id="KW-0347">Helicase</keyword>
<keyword evidence="1" id="KW-0378">Hydrolase</keyword>
<feature type="domain" description="Helicase C-terminal" evidence="3">
    <location>
        <begin position="734"/>
        <end position="885"/>
    </location>
</feature>
<dbReference type="AlphaFoldDB" id="A0A4R8ZFS1"/>
<dbReference type="Pfam" id="PF00271">
    <property type="entry name" value="Helicase_C"/>
    <property type="match status" value="1"/>
</dbReference>
<dbReference type="PROSITE" id="PS51194">
    <property type="entry name" value="HELICASE_CTER"/>
    <property type="match status" value="1"/>
</dbReference>
<dbReference type="Gene3D" id="3.40.50.300">
    <property type="entry name" value="P-loop containing nucleotide triphosphate hydrolases"/>
    <property type="match status" value="1"/>
</dbReference>
<dbReference type="SMART" id="SM00487">
    <property type="entry name" value="DEXDc"/>
    <property type="match status" value="1"/>
</dbReference>
<dbReference type="InterPro" id="IPR014001">
    <property type="entry name" value="Helicase_ATP-bd"/>
</dbReference>
<evidence type="ECO:0000259" key="3">
    <source>
        <dbReference type="PROSITE" id="PS51194"/>
    </source>
</evidence>
<comment type="caution">
    <text evidence="4">The sequence shown here is derived from an EMBL/GenBank/DDBJ whole genome shotgun (WGS) entry which is preliminary data.</text>
</comment>
<dbReference type="PROSITE" id="PS51192">
    <property type="entry name" value="HELICASE_ATP_BIND_1"/>
    <property type="match status" value="1"/>
</dbReference>
<dbReference type="SMART" id="SM00490">
    <property type="entry name" value="HELICc"/>
    <property type="match status" value="1"/>
</dbReference>
<dbReference type="Gene3D" id="3.40.50.10810">
    <property type="entry name" value="Tandem AAA-ATPase domain"/>
    <property type="match status" value="1"/>
</dbReference>
<dbReference type="SUPFAM" id="SSF52540">
    <property type="entry name" value="P-loop containing nucleoside triphosphate hydrolases"/>
    <property type="match status" value="2"/>
</dbReference>
<gene>
    <name evidence="4" type="ORF">E3T27_10135</name>
</gene>
<dbReference type="InterPro" id="IPR038718">
    <property type="entry name" value="SNF2-like_sf"/>
</dbReference>
<dbReference type="PANTHER" id="PTHR10799">
    <property type="entry name" value="SNF2/RAD54 HELICASE FAMILY"/>
    <property type="match status" value="1"/>
</dbReference>
<dbReference type="Proteomes" id="UP000298424">
    <property type="component" value="Unassembled WGS sequence"/>
</dbReference>
<dbReference type="EMBL" id="SOGT01000012">
    <property type="protein sequence ID" value="TFD25129.1"/>
    <property type="molecule type" value="Genomic_DNA"/>
</dbReference>
<dbReference type="Pfam" id="PF00176">
    <property type="entry name" value="SNF2-rel_dom"/>
    <property type="match status" value="1"/>
</dbReference>
<feature type="domain" description="Helicase ATP-binding" evidence="2">
    <location>
        <begin position="448"/>
        <end position="609"/>
    </location>
</feature>
<dbReference type="InterPro" id="IPR049730">
    <property type="entry name" value="SNF2/RAD54-like_C"/>
</dbReference>
<sequence>MSDGPDLTPAWKRLVQAPEPPASALPRIGNFGQPRALATGPKVAMGLQFELREQTPRTNDRWRGPTAKPVKALEPGHGEFRLGVRPVISNAKGNWVRSNVTWSHLTFQLNRFNLDPEHHRWISQFAALYKAVREVYTSQETDWIYLDNFTSALLWPLLREAEQLGIGFVGAKKGVCVRVGSLAEISVDASRTDSAGPLVLQARLHIDGENHPLEAAGIIAGHGIYSVRFGLPTVITLAPTAGPLNREQRHLLGRVEAAMVPAEDTAEFLGSVYPTLQRTVLVTSTDASVRFPEVLPDDFERTEVPHLVITTMETDQRDWFDLGVIVTVGAITVPFGPLFKALAKGQTRLKLVDNSYLSLQSPEFEQLHELINEARALQEWETGLRISRYQASLWSDFEDLADETVPAISWRAAAAGLKNLAGIDPTSLPGGVRATLRPYQQEGFAWLAFLWKHRLGGVLADDMGLGKTLQTLALLVHASVSGPGPFLVVAPTSVVANWQNEATRFTPGLRVRTVTGTEVKSRTLIADAATDVDVLITSYALFRLDFDAYQAVAWAGLILDEAQFVKNRTSRAYACAKELNTPFKLAITGTPLENNLMDLWSLFSIVAPGLFASSRKFIEDYVRPVTRGENPERLAKLRRRIRPLILRRTKDVVARDLPPKQEQELQIALNPAHQKLYDTFLQRERQKLYGLIEELDKNRFIIFRSLTLLRLLSLDASLVDKKYAGVRSSKLDALFDQLDDVISEGHRALVFSQFTSFLKLAAARLDAQGVPYCYLDGSTLRRSEVIDRFKSGAAPVFLISLKAGGFGLNLTEADYVFLLDPWWNPQTEAQAIDRTHRIGQTRNVMVYRLVATGTIEEKVVALQKQKSQLFNAVLDDDAMFSTALTAEDIRGLLEP</sequence>
<evidence type="ECO:0000313" key="5">
    <source>
        <dbReference type="Proteomes" id="UP000298424"/>
    </source>
</evidence>
<evidence type="ECO:0000259" key="2">
    <source>
        <dbReference type="PROSITE" id="PS51192"/>
    </source>
</evidence>
<name>A0A4R8ZFS1_9MICO</name>
<dbReference type="InterPro" id="IPR001650">
    <property type="entry name" value="Helicase_C-like"/>
</dbReference>
<dbReference type="GO" id="GO:0004386">
    <property type="term" value="F:helicase activity"/>
    <property type="evidence" value="ECO:0007669"/>
    <property type="project" value="UniProtKB-KW"/>
</dbReference>
<proteinExistence type="predicted"/>
<dbReference type="InterPro" id="IPR000330">
    <property type="entry name" value="SNF2_N"/>
</dbReference>
<dbReference type="OrthoDB" id="9760715at2"/>
<evidence type="ECO:0000256" key="1">
    <source>
        <dbReference type="ARBA" id="ARBA00022801"/>
    </source>
</evidence>
<keyword evidence="4" id="KW-0067">ATP-binding</keyword>
<keyword evidence="4" id="KW-0547">Nucleotide-binding</keyword>
<accession>A0A4R8ZFS1</accession>
<keyword evidence="5" id="KW-1185">Reference proteome</keyword>
<protein>
    <submittedName>
        <fullName evidence="4">DEAD/DEAH box helicase</fullName>
    </submittedName>
</protein>